<keyword evidence="1 2" id="KW-0663">Pyridoxal phosphate</keyword>
<dbReference type="PANTHER" id="PTHR30244:SF42">
    <property type="entry name" value="UDP-2-ACETAMIDO-2-DEOXY-3-OXO-D-GLUCURONATE AMINOTRANSFERASE"/>
    <property type="match status" value="1"/>
</dbReference>
<dbReference type="Pfam" id="PF01041">
    <property type="entry name" value="DegT_DnrJ_EryC1"/>
    <property type="match status" value="1"/>
</dbReference>
<proteinExistence type="inferred from homology"/>
<evidence type="ECO:0000256" key="2">
    <source>
        <dbReference type="RuleBase" id="RU004508"/>
    </source>
</evidence>
<name>A0A090APP3_9GAMM</name>
<dbReference type="HOGENOM" id="CLU_033332_6_1_6"/>
<comment type="similarity">
    <text evidence="2">Belongs to the DegT/DnrJ/EryC1 family.</text>
</comment>
<evidence type="ECO:0000256" key="1">
    <source>
        <dbReference type="ARBA" id="ARBA00022898"/>
    </source>
</evidence>
<dbReference type="InterPro" id="IPR015422">
    <property type="entry name" value="PyrdxlP-dep_Trfase_small"/>
</dbReference>
<gene>
    <name evidence="3" type="ORF">THII_3198</name>
</gene>
<dbReference type="InterPro" id="IPR015424">
    <property type="entry name" value="PyrdxlP-dep_Trfase"/>
</dbReference>
<reference evidence="3 4" key="1">
    <citation type="journal article" date="2014" name="ISME J.">
        <title>Ecophysiology of Thioploca ingrica as revealed by the complete genome sequence supplemented with proteomic evidence.</title>
        <authorList>
            <person name="Kojima H."/>
            <person name="Ogura Y."/>
            <person name="Yamamoto N."/>
            <person name="Togashi T."/>
            <person name="Mori H."/>
            <person name="Watanabe T."/>
            <person name="Nemoto F."/>
            <person name="Kurokawa K."/>
            <person name="Hayashi T."/>
            <person name="Fukui M."/>
        </authorList>
    </citation>
    <scope>NUCLEOTIDE SEQUENCE [LARGE SCALE GENOMIC DNA]</scope>
</reference>
<dbReference type="Gene3D" id="3.90.1150.10">
    <property type="entry name" value="Aspartate Aminotransferase, domain 1"/>
    <property type="match status" value="1"/>
</dbReference>
<dbReference type="CDD" id="cd00616">
    <property type="entry name" value="AHBA_syn"/>
    <property type="match status" value="1"/>
</dbReference>
<dbReference type="InterPro" id="IPR015421">
    <property type="entry name" value="PyrdxlP-dep_Trfase_major"/>
</dbReference>
<dbReference type="GO" id="GO:0030170">
    <property type="term" value="F:pyridoxal phosphate binding"/>
    <property type="evidence" value="ECO:0007669"/>
    <property type="project" value="TreeGrafter"/>
</dbReference>
<dbReference type="PANTHER" id="PTHR30244">
    <property type="entry name" value="TRANSAMINASE"/>
    <property type="match status" value="1"/>
</dbReference>
<keyword evidence="4" id="KW-1185">Reference proteome</keyword>
<dbReference type="SUPFAM" id="SSF53383">
    <property type="entry name" value="PLP-dependent transferases"/>
    <property type="match status" value="1"/>
</dbReference>
<protein>
    <submittedName>
        <fullName evidence="3">DegT/DnrJ/EryC1/StrS aminotransferase</fullName>
    </submittedName>
</protein>
<dbReference type="Gene3D" id="3.40.640.10">
    <property type="entry name" value="Type I PLP-dependent aspartate aminotransferase-like (Major domain)"/>
    <property type="match status" value="1"/>
</dbReference>
<evidence type="ECO:0000313" key="3">
    <source>
        <dbReference type="EMBL" id="BAP57495.1"/>
    </source>
</evidence>
<keyword evidence="3" id="KW-0808">Transferase</keyword>
<dbReference type="AlphaFoldDB" id="A0A090APP3"/>
<sequence length="498" mass="55616">MLNIVLDNEIVLGLLSKSSNDTQHCFVRLQKSPIRFWLPCCLLSFLETQLRSANYHPLTHLLHNQEVELLSSLAAHWHEIPANCTNKTQALMSLDAAILPGATIIWTADPNFVSIHPDIEWGDHEFVYSMLAQYEDEPLLVDLVSQQLQLRPSLEKHIFNVFKHGQYLAGKEVKQLEQELSAYVGASHCVTTANSTDALLIALMAIEVQAGNEVIISPFNTMATAEMVALLGAKPVFVDIDPDTYNLNPQQLEAVINHKTKAIIASNLYGQCADFNSINDIAKQHGLVVIEDATQSFGATYHGLKSGQLATISYTSFAPFQTLGTYGEGGACFTNDDPLAARIQQLQQHQENNTLIGINSHLNTLQASLLLAKLAVFPTELENRLKIAQTYNQLLAEVSSVKIPQIASYNTSVYTHYTIAVTNRKRLQQKLQQRDNIPSAMYYSTPLHLQPVFAYLRYQLGFFPVTEQASQQVLNLPMHPYLLEEMQTQIVTLIKSGW</sequence>
<dbReference type="STRING" id="40754.THII_3198"/>
<dbReference type="Proteomes" id="UP000031623">
    <property type="component" value="Chromosome"/>
</dbReference>
<dbReference type="InterPro" id="IPR000653">
    <property type="entry name" value="DegT/StrS_aminotransferase"/>
</dbReference>
<keyword evidence="3" id="KW-0032">Aminotransferase</keyword>
<evidence type="ECO:0000313" key="4">
    <source>
        <dbReference type="Proteomes" id="UP000031623"/>
    </source>
</evidence>
<dbReference type="KEGG" id="tig:THII_3198"/>
<accession>A0A090APP3</accession>
<dbReference type="EMBL" id="AP014633">
    <property type="protein sequence ID" value="BAP57495.1"/>
    <property type="molecule type" value="Genomic_DNA"/>
</dbReference>
<organism evidence="3 4">
    <name type="scientific">Thioploca ingrica</name>
    <dbReference type="NCBI Taxonomy" id="40754"/>
    <lineage>
        <taxon>Bacteria</taxon>
        <taxon>Pseudomonadati</taxon>
        <taxon>Pseudomonadota</taxon>
        <taxon>Gammaproteobacteria</taxon>
        <taxon>Thiotrichales</taxon>
        <taxon>Thiotrichaceae</taxon>
        <taxon>Thioploca</taxon>
    </lineage>
</organism>
<dbReference type="GO" id="GO:0008483">
    <property type="term" value="F:transaminase activity"/>
    <property type="evidence" value="ECO:0007669"/>
    <property type="project" value="UniProtKB-KW"/>
</dbReference>
<dbReference type="GO" id="GO:0000271">
    <property type="term" value="P:polysaccharide biosynthetic process"/>
    <property type="evidence" value="ECO:0007669"/>
    <property type="project" value="TreeGrafter"/>
</dbReference>